<reference evidence="2" key="1">
    <citation type="journal article" date="2019" name="PLoS Negl. Trop. Dis.">
        <title>Revisiting the worldwide diversity of Leptospira species in the environment.</title>
        <authorList>
            <person name="Vincent A.T."/>
            <person name="Schiettekatte O."/>
            <person name="Bourhy P."/>
            <person name="Veyrier F.J."/>
            <person name="Picardeau M."/>
        </authorList>
    </citation>
    <scope>NUCLEOTIDE SEQUENCE [LARGE SCALE GENOMIC DNA]</scope>
    <source>
        <strain evidence="2">201702454</strain>
    </source>
</reference>
<dbReference type="InterPro" id="IPR052935">
    <property type="entry name" value="Mg2+_PAP"/>
</dbReference>
<dbReference type="PANTHER" id="PTHR28208:SF3">
    <property type="entry name" value="PHOSPHATIDATE PHOSPHATASE APP1"/>
    <property type="match status" value="1"/>
</dbReference>
<proteinExistence type="predicted"/>
<dbReference type="AlphaFoldDB" id="A0A4R9JYY9"/>
<protein>
    <recommendedName>
        <fullName evidence="1">Phosphatidate phosphatase APP1 catalytic domain-containing protein</fullName>
    </recommendedName>
</protein>
<dbReference type="RefSeq" id="WP_135617288.1">
    <property type="nucleotide sequence ID" value="NZ_RQGG01000005.1"/>
</dbReference>
<organism evidence="2 3">
    <name type="scientific">Leptospira kemamanensis</name>
    <dbReference type="NCBI Taxonomy" id="2484942"/>
    <lineage>
        <taxon>Bacteria</taxon>
        <taxon>Pseudomonadati</taxon>
        <taxon>Spirochaetota</taxon>
        <taxon>Spirochaetia</taxon>
        <taxon>Leptospirales</taxon>
        <taxon>Leptospiraceae</taxon>
        <taxon>Leptospira</taxon>
    </lineage>
</organism>
<keyword evidence="3" id="KW-1185">Reference proteome</keyword>
<gene>
    <name evidence="2" type="ORF">EHQ59_00960</name>
</gene>
<comment type="caution">
    <text evidence="2">The sequence shown here is derived from an EMBL/GenBank/DDBJ whole genome shotgun (WGS) entry which is preliminary data.</text>
</comment>
<sequence>MSQEPNTSQPIITDIKRIAVCGGSLGRERRSFVRGQVVDVGITDLMKAEGLWDLMTGLFKGDETKITPFLDFSLAPVRKPVLKLEVFDHLGKTIYTSGKIKADEDGFFSCEIRDKLPIGFHDFQVILEGLDSFRQYSKDLAHLNATENSILGRTTIVGKGKLRILPEDYQGIVVTSDIDQTYLATDIHSGKGKFSALFETPNQKQALPGMPELYRELRLATENSPLAFISASPHFFRRTMLATIAKDNIQIESLHLKYLEGTIKGVFDKVIDTIFNPLEFFQNGFKPAWSRTKKFLGASYQSLFDQMSYKLSILLYDRIYLPTQAKEILLGDNTESDYMIFTVYQLICMGKITGDSLEEYLYKLNFLGRDAITRDAAKKIRLYAEEILRIHGPKNPVVLTIINRTSHGPSEADMIQKVKEALPEGMYESEFGKKQAFYGTEGAMGMALLLEQNGFLDTNQILSVIAGMIGKVLEGKLVDEAFLLKWIDELTLPKDVENTRQKIKESLSSAFTN</sequence>
<name>A0A4R9JYY9_9LEPT</name>
<evidence type="ECO:0000313" key="3">
    <source>
        <dbReference type="Proteomes" id="UP000297609"/>
    </source>
</evidence>
<dbReference type="Pfam" id="PF09949">
    <property type="entry name" value="APP1_cat"/>
    <property type="match status" value="1"/>
</dbReference>
<dbReference type="GO" id="GO:0008195">
    <property type="term" value="F:phosphatidate phosphatase activity"/>
    <property type="evidence" value="ECO:0007669"/>
    <property type="project" value="InterPro"/>
</dbReference>
<accession>A0A4R9JYY9</accession>
<feature type="domain" description="Phosphatidate phosphatase APP1 catalytic" evidence="1">
    <location>
        <begin position="173"/>
        <end position="269"/>
    </location>
</feature>
<dbReference type="Proteomes" id="UP000297609">
    <property type="component" value="Unassembled WGS sequence"/>
</dbReference>
<dbReference type="EMBL" id="RQGG01000005">
    <property type="protein sequence ID" value="TGL56828.1"/>
    <property type="molecule type" value="Genomic_DNA"/>
</dbReference>
<evidence type="ECO:0000259" key="1">
    <source>
        <dbReference type="Pfam" id="PF09949"/>
    </source>
</evidence>
<evidence type="ECO:0000313" key="2">
    <source>
        <dbReference type="EMBL" id="TGL56828.1"/>
    </source>
</evidence>
<dbReference type="PANTHER" id="PTHR28208">
    <property type="entry name" value="PHOSPHATIDATE PHOSPHATASE APP1"/>
    <property type="match status" value="1"/>
</dbReference>
<dbReference type="InterPro" id="IPR019236">
    <property type="entry name" value="APP1_cat"/>
</dbReference>
<dbReference type="OrthoDB" id="335383at2"/>